<name>A0A1T4KH14_TREPO</name>
<accession>A0A1T4KH14</accession>
<keyword evidence="3" id="KW-1185">Reference proteome</keyword>
<dbReference type="STRING" id="261392.SAMN02745149_01163"/>
<dbReference type="OrthoDB" id="358082at2"/>
<evidence type="ECO:0000313" key="3">
    <source>
        <dbReference type="Proteomes" id="UP000190423"/>
    </source>
</evidence>
<dbReference type="Pfam" id="PF09479">
    <property type="entry name" value="Flg_new"/>
    <property type="match status" value="2"/>
</dbReference>
<evidence type="ECO:0000313" key="2">
    <source>
        <dbReference type="EMBL" id="SJZ41710.1"/>
    </source>
</evidence>
<dbReference type="AlphaFoldDB" id="A0A1T4KH14"/>
<dbReference type="Gene3D" id="2.60.40.4270">
    <property type="entry name" value="Listeria-Bacteroides repeat domain"/>
    <property type="match status" value="2"/>
</dbReference>
<comment type="subcellular location">
    <subcellularLocation>
        <location evidence="1">Cell envelope</location>
    </subcellularLocation>
</comment>
<gene>
    <name evidence="2" type="ORF">SAMN02745149_01163</name>
</gene>
<dbReference type="Proteomes" id="UP000190423">
    <property type="component" value="Unassembled WGS sequence"/>
</dbReference>
<dbReference type="EMBL" id="FUWG01000008">
    <property type="protein sequence ID" value="SJZ41710.1"/>
    <property type="molecule type" value="Genomic_DNA"/>
</dbReference>
<reference evidence="2 3" key="1">
    <citation type="submission" date="2017-02" db="EMBL/GenBank/DDBJ databases">
        <authorList>
            <person name="Peterson S.W."/>
        </authorList>
    </citation>
    <scope>NUCLEOTIDE SEQUENCE [LARGE SCALE GENOMIC DNA]</scope>
    <source>
        <strain evidence="2 3">ATCC BAA-908</strain>
    </source>
</reference>
<protein>
    <submittedName>
        <fullName evidence="2">Listeria/Bacterioides repeat-containing protein</fullName>
    </submittedName>
</protein>
<dbReference type="InterPro" id="IPR013378">
    <property type="entry name" value="InlB-like_B-rpt"/>
</dbReference>
<sequence>MIEEINKQFLKERSEITPQIGTKFNGNKGNLWKCCWQSSYGASMATDFDAYRSFGVEEIFLDESKSMRYDYDLKTNKDDLISARNEFIDFIYELNKLFTAEEIKAFYKKRMDVDLFLKTYACNVLLGMDDDYWNNMNNYYFYFDKKGKCYFIPYDYDNILGTNCTKNDDTATRNPLEWGRDGAKAPLIEKLLSVPEYKTMYIGYLLELSEESSFIDGSKTEIQRLQAMVEDYVYSSDLTYTNTSSSIEDNTASWCTNYGKYKLLSDDDTNYFKTKANTVKDYTASQVTFNFNASDGTIVTLIDKKGIPYYDGYFAVGSVGTSIDEFYSDIYSEVYEFEGWYDVADGGTLVYTMPSGKTTLYAHWSPKDVYQITFKLNGGTSSSSITDGETQSLYDGDYLPNFGITKEEDNEFFIGWYDAADGGNQVEFATSDMTVYAHYHEFPYKYWTDNSSVTHLSFAFNPEDFGWSAKENYTVIHACELSGWNKSTVVMTKGVDGIYRCEYTSDVYPEISAMWPGYKFIIVGENSEYIWIGAYDGYKYRSYLTAGETYEDEPSYNFLVKELMSNDK</sequence>
<evidence type="ECO:0000256" key="1">
    <source>
        <dbReference type="ARBA" id="ARBA00004196"/>
    </source>
</evidence>
<dbReference type="GO" id="GO:0030313">
    <property type="term" value="C:cell envelope"/>
    <property type="evidence" value="ECO:0007669"/>
    <property type="project" value="UniProtKB-SubCell"/>
</dbReference>
<organism evidence="2 3">
    <name type="scientific">Treponema porcinum</name>
    <dbReference type="NCBI Taxonomy" id="261392"/>
    <lineage>
        <taxon>Bacteria</taxon>
        <taxon>Pseudomonadati</taxon>
        <taxon>Spirochaetota</taxon>
        <taxon>Spirochaetia</taxon>
        <taxon>Spirochaetales</taxon>
        <taxon>Treponemataceae</taxon>
        <taxon>Treponema</taxon>
    </lineage>
</organism>
<dbReference type="Pfam" id="PF08757">
    <property type="entry name" value="CotH"/>
    <property type="match status" value="1"/>
</dbReference>
<dbReference type="InterPro" id="IPR042229">
    <property type="entry name" value="Listeria/Bacterioides_rpt_sf"/>
</dbReference>
<proteinExistence type="predicted"/>
<dbReference type="InterPro" id="IPR014867">
    <property type="entry name" value="Spore_coat_CotH_CotH2/3/7"/>
</dbReference>